<evidence type="ECO:0000313" key="3">
    <source>
        <dbReference type="Proteomes" id="UP000235786"/>
    </source>
</evidence>
<accession>A0A2J6R7U5</accession>
<keyword evidence="3" id="KW-1185">Reference proteome</keyword>
<sequence>MSTRTGSRVGLRFSSTEAHGQKPVSPHIGFYKTFTRPVAKVLLMATFTYQLAYWGWVKLEKDEIKRSKNAEIEVLEQRLGDLTKKETKP</sequence>
<dbReference type="Proteomes" id="UP000235786">
    <property type="component" value="Unassembled WGS sequence"/>
</dbReference>
<organism evidence="2 3">
    <name type="scientific">Hyaloscypha variabilis (strain UAMH 11265 / GT02V1 / F)</name>
    <name type="common">Meliniomyces variabilis</name>
    <dbReference type="NCBI Taxonomy" id="1149755"/>
    <lineage>
        <taxon>Eukaryota</taxon>
        <taxon>Fungi</taxon>
        <taxon>Dikarya</taxon>
        <taxon>Ascomycota</taxon>
        <taxon>Pezizomycotina</taxon>
        <taxon>Leotiomycetes</taxon>
        <taxon>Helotiales</taxon>
        <taxon>Hyaloscyphaceae</taxon>
        <taxon>Hyaloscypha</taxon>
        <taxon>Hyaloscypha variabilis</taxon>
    </lineage>
</organism>
<name>A0A2J6R7U5_HYAVF</name>
<dbReference type="AlphaFoldDB" id="A0A2J6R7U5"/>
<feature type="region of interest" description="Disordered" evidence="1">
    <location>
        <begin position="1"/>
        <end position="22"/>
    </location>
</feature>
<reference evidence="2 3" key="1">
    <citation type="submission" date="2016-04" db="EMBL/GenBank/DDBJ databases">
        <title>A degradative enzymes factory behind the ericoid mycorrhizal symbiosis.</title>
        <authorList>
            <consortium name="DOE Joint Genome Institute"/>
            <person name="Martino E."/>
            <person name="Morin E."/>
            <person name="Grelet G."/>
            <person name="Kuo A."/>
            <person name="Kohler A."/>
            <person name="Daghino S."/>
            <person name="Barry K."/>
            <person name="Choi C."/>
            <person name="Cichocki N."/>
            <person name="Clum A."/>
            <person name="Copeland A."/>
            <person name="Hainaut M."/>
            <person name="Haridas S."/>
            <person name="Labutti K."/>
            <person name="Lindquist E."/>
            <person name="Lipzen A."/>
            <person name="Khouja H.-R."/>
            <person name="Murat C."/>
            <person name="Ohm R."/>
            <person name="Olson A."/>
            <person name="Spatafora J."/>
            <person name="Veneault-Fourrey C."/>
            <person name="Henrissat B."/>
            <person name="Grigoriev I."/>
            <person name="Martin F."/>
            <person name="Perotto S."/>
        </authorList>
    </citation>
    <scope>NUCLEOTIDE SEQUENCE [LARGE SCALE GENOMIC DNA]</scope>
    <source>
        <strain evidence="2 3">F</strain>
    </source>
</reference>
<protein>
    <submittedName>
        <fullName evidence="2">Uncharacterized protein</fullName>
    </submittedName>
</protein>
<proteinExistence type="predicted"/>
<gene>
    <name evidence="2" type="ORF">L207DRAFT_516750</name>
</gene>
<dbReference type="EMBL" id="KZ613953">
    <property type="protein sequence ID" value="PMD34593.1"/>
    <property type="molecule type" value="Genomic_DNA"/>
</dbReference>
<dbReference type="OrthoDB" id="2120024at2759"/>
<evidence type="ECO:0000313" key="2">
    <source>
        <dbReference type="EMBL" id="PMD34593.1"/>
    </source>
</evidence>
<evidence type="ECO:0000256" key="1">
    <source>
        <dbReference type="SAM" id="MobiDB-lite"/>
    </source>
</evidence>